<dbReference type="GO" id="GO:0016747">
    <property type="term" value="F:acyltransferase activity, transferring groups other than amino-acyl groups"/>
    <property type="evidence" value="ECO:0007669"/>
    <property type="project" value="InterPro"/>
</dbReference>
<evidence type="ECO:0000259" key="1">
    <source>
        <dbReference type="PROSITE" id="PS51186"/>
    </source>
</evidence>
<dbReference type="Pfam" id="PF13527">
    <property type="entry name" value="Acetyltransf_9"/>
    <property type="match status" value="1"/>
</dbReference>
<protein>
    <recommendedName>
        <fullName evidence="1">N-acetyltransferase domain-containing protein</fullName>
    </recommendedName>
</protein>
<dbReference type="SUPFAM" id="SSF55729">
    <property type="entry name" value="Acyl-CoA N-acyltransferases (Nat)"/>
    <property type="match status" value="1"/>
</dbReference>
<dbReference type="Gene3D" id="3.40.630.30">
    <property type="match status" value="1"/>
</dbReference>
<accession>A0A381S942</accession>
<dbReference type="InterPro" id="IPR016181">
    <property type="entry name" value="Acyl_CoA_acyltransferase"/>
</dbReference>
<dbReference type="EMBL" id="UINC01002819">
    <property type="protein sequence ID" value="SVA00605.1"/>
    <property type="molecule type" value="Genomic_DNA"/>
</dbReference>
<organism evidence="2">
    <name type="scientific">marine metagenome</name>
    <dbReference type="NCBI Taxonomy" id="408172"/>
    <lineage>
        <taxon>unclassified sequences</taxon>
        <taxon>metagenomes</taxon>
        <taxon>ecological metagenomes</taxon>
    </lineage>
</organism>
<evidence type="ECO:0000313" key="2">
    <source>
        <dbReference type="EMBL" id="SVA00605.1"/>
    </source>
</evidence>
<dbReference type="CDD" id="cd04301">
    <property type="entry name" value="NAT_SF"/>
    <property type="match status" value="1"/>
</dbReference>
<gene>
    <name evidence="2" type="ORF">METZ01_LOCUS53459</name>
</gene>
<dbReference type="InterPro" id="IPR000182">
    <property type="entry name" value="GNAT_dom"/>
</dbReference>
<dbReference type="AlphaFoldDB" id="A0A381S942"/>
<proteinExistence type="predicted"/>
<reference evidence="2" key="1">
    <citation type="submission" date="2018-05" db="EMBL/GenBank/DDBJ databases">
        <authorList>
            <person name="Lanie J.A."/>
            <person name="Ng W.-L."/>
            <person name="Kazmierczak K.M."/>
            <person name="Andrzejewski T.M."/>
            <person name="Davidsen T.M."/>
            <person name="Wayne K.J."/>
            <person name="Tettelin H."/>
            <person name="Glass J.I."/>
            <person name="Rusch D."/>
            <person name="Podicherti R."/>
            <person name="Tsui H.-C.T."/>
            <person name="Winkler M.E."/>
        </authorList>
    </citation>
    <scope>NUCLEOTIDE SEQUENCE</scope>
</reference>
<sequence length="172" mass="18988">MNIRKAEDQDIDSIIKVVSLAFNKEQYLQGQKVVEATLVSELLNDNDNVVNLVSEDSEIVGHVFISPVSLEPDVGLFCGQVSPLSVHPDHQSKGIGSSLMWAVIDESRVKGLDVLFLLGDPNYYHRFGFVSSKVDNVYGISRYFQELELNAGCIPSKETHAHLAPAFSRLGI</sequence>
<dbReference type="PROSITE" id="PS51186">
    <property type="entry name" value="GNAT"/>
    <property type="match status" value="1"/>
</dbReference>
<feature type="domain" description="N-acetyltransferase" evidence="1">
    <location>
        <begin position="1"/>
        <end position="148"/>
    </location>
</feature>
<name>A0A381S942_9ZZZZ</name>